<comment type="function">
    <text evidence="1 6">Removes the N-terminal methionine from nascent proteins. The N-terminal methionine is often cleaved when the second residue in the primary sequence is small and uncharged (Met-Ala-, Cys, Gly, Pro, Ser, Thr, or Val). Requires deformylation of the N(alpha)-formylated initiator methionine before it can be hydrolyzed.</text>
</comment>
<feature type="binding site" evidence="6">
    <location>
        <position position="104"/>
    </location>
    <ligand>
        <name>a divalent metal cation</name>
        <dbReference type="ChEBI" id="CHEBI:60240"/>
        <label>1</label>
    </ligand>
</feature>
<dbReference type="EMBL" id="FOLT01000002">
    <property type="protein sequence ID" value="SFC01693.1"/>
    <property type="molecule type" value="Genomic_DNA"/>
</dbReference>
<dbReference type="PANTHER" id="PTHR43330:SF13">
    <property type="entry name" value="METHIONINE AMINOPEPTIDASE 2"/>
    <property type="match status" value="1"/>
</dbReference>
<dbReference type="RefSeq" id="WP_091528551.1">
    <property type="nucleotide sequence ID" value="NZ_FOLT01000002.1"/>
</dbReference>
<dbReference type="PANTHER" id="PTHR43330">
    <property type="entry name" value="METHIONINE AMINOPEPTIDASE"/>
    <property type="match status" value="1"/>
</dbReference>
<evidence type="ECO:0000256" key="7">
    <source>
        <dbReference type="RuleBase" id="RU003653"/>
    </source>
</evidence>
<dbReference type="NCBIfam" id="TIGR00500">
    <property type="entry name" value="met_pdase_I"/>
    <property type="match status" value="1"/>
</dbReference>
<sequence length="246" mass="26545">MIAKTEEDINGLKTIGKICGSIRDTLVEKTAPGVTTKDLDELAGKLFQKAGAQSAPKQIYDFPGFTCISVNEEVAHGIPGDRVIEEGDLVNIDVSGSKNGYFADTGISFVVGNGHPALKMICDVAKEAFEAGLSKVKPGAMTSVLGKAVHQTAKQNDLTVIKNLTGHGVGRSIHEKPDHIFNFYTKYDDVVLEEGMVIAFEPFVSTLEEDVFQSDDGWTFLTDESYVAQYEHTIIVTSDGPILTTA</sequence>
<dbReference type="Pfam" id="PF00557">
    <property type="entry name" value="Peptidase_M24"/>
    <property type="match status" value="1"/>
</dbReference>
<dbReference type="CDD" id="cd01086">
    <property type="entry name" value="MetAP1"/>
    <property type="match status" value="1"/>
</dbReference>
<protein>
    <recommendedName>
        <fullName evidence="6 7">Methionine aminopeptidase</fullName>
        <shortName evidence="6">MAP</shortName>
        <shortName evidence="6">MetAP</shortName>
        <ecNumber evidence="6 7">3.4.11.18</ecNumber>
    </recommendedName>
    <alternativeName>
        <fullName evidence="6">Peptidase M</fullName>
    </alternativeName>
</protein>
<comment type="similarity">
    <text evidence="6">Belongs to the peptidase M24A family. Methionine aminopeptidase type 1 subfamily.</text>
</comment>
<evidence type="ECO:0000259" key="8">
    <source>
        <dbReference type="Pfam" id="PF00557"/>
    </source>
</evidence>
<gene>
    <name evidence="6" type="primary">map</name>
    <name evidence="9" type="ORF">SAMN04488102_102208</name>
</gene>
<dbReference type="OrthoDB" id="9802055at2"/>
<feature type="binding site" evidence="6">
    <location>
        <position position="104"/>
    </location>
    <ligand>
        <name>a divalent metal cation</name>
        <dbReference type="ChEBI" id="CHEBI:60240"/>
        <label>2</label>
        <note>catalytic</note>
    </ligand>
</feature>
<evidence type="ECO:0000256" key="4">
    <source>
        <dbReference type="ARBA" id="ARBA00022723"/>
    </source>
</evidence>
<comment type="subunit">
    <text evidence="6">Monomer.</text>
</comment>
<dbReference type="InterPro" id="IPR001714">
    <property type="entry name" value="Pept_M24_MAP"/>
</dbReference>
<dbReference type="GO" id="GO:0006508">
    <property type="term" value="P:proteolysis"/>
    <property type="evidence" value="ECO:0007669"/>
    <property type="project" value="UniProtKB-KW"/>
</dbReference>
<comment type="cofactor">
    <cofactor evidence="6">
        <name>Co(2+)</name>
        <dbReference type="ChEBI" id="CHEBI:48828"/>
    </cofactor>
    <cofactor evidence="6">
        <name>Zn(2+)</name>
        <dbReference type="ChEBI" id="CHEBI:29105"/>
    </cofactor>
    <cofactor evidence="6">
        <name>Mn(2+)</name>
        <dbReference type="ChEBI" id="CHEBI:29035"/>
    </cofactor>
    <cofactor evidence="6">
        <name>Fe(2+)</name>
        <dbReference type="ChEBI" id="CHEBI:29033"/>
    </cofactor>
    <text evidence="6">Binds 2 divalent metal cations per subunit. Has a high-affinity and a low affinity metal-binding site. The true nature of the physiological cofactor is under debate. The enzyme is active with cobalt, zinc, manganese or divalent iron ions. Most likely, methionine aminopeptidases function as mononuclear Fe(2+)-metalloproteases under physiological conditions, and the catalytically relevant metal-binding site has been assigned to the histidine-containing high-affinity site.</text>
</comment>
<evidence type="ECO:0000256" key="1">
    <source>
        <dbReference type="ARBA" id="ARBA00002521"/>
    </source>
</evidence>
<organism evidence="9 10">
    <name type="scientific">Alkalibacterium subtropicum</name>
    <dbReference type="NCBI Taxonomy" id="753702"/>
    <lineage>
        <taxon>Bacteria</taxon>
        <taxon>Bacillati</taxon>
        <taxon>Bacillota</taxon>
        <taxon>Bacilli</taxon>
        <taxon>Lactobacillales</taxon>
        <taxon>Carnobacteriaceae</taxon>
        <taxon>Alkalibacterium</taxon>
    </lineage>
</organism>
<dbReference type="InterPro" id="IPR036005">
    <property type="entry name" value="Creatinase/aminopeptidase-like"/>
</dbReference>
<dbReference type="SUPFAM" id="SSF55920">
    <property type="entry name" value="Creatinase/aminopeptidase"/>
    <property type="match status" value="1"/>
</dbReference>
<name>A0A1I1FXB7_9LACT</name>
<proteinExistence type="inferred from homology"/>
<dbReference type="InterPro" id="IPR002467">
    <property type="entry name" value="Pept_M24A_MAP1"/>
</dbReference>
<feature type="binding site" evidence="6">
    <location>
        <position position="231"/>
    </location>
    <ligand>
        <name>a divalent metal cation</name>
        <dbReference type="ChEBI" id="CHEBI:60240"/>
        <label>1</label>
    </ligand>
</feature>
<feature type="binding site" evidence="6">
    <location>
        <position position="93"/>
    </location>
    <ligand>
        <name>a divalent metal cation</name>
        <dbReference type="ChEBI" id="CHEBI:60240"/>
        <label>1</label>
    </ligand>
</feature>
<reference evidence="10" key="1">
    <citation type="submission" date="2016-10" db="EMBL/GenBank/DDBJ databases">
        <authorList>
            <person name="Varghese N."/>
            <person name="Submissions S."/>
        </authorList>
    </citation>
    <scope>NUCLEOTIDE SEQUENCE [LARGE SCALE GENOMIC DNA]</scope>
    <source>
        <strain evidence="10">DSM 23664</strain>
    </source>
</reference>
<feature type="binding site" evidence="6">
    <location>
        <position position="76"/>
    </location>
    <ligand>
        <name>substrate</name>
    </ligand>
</feature>
<evidence type="ECO:0000256" key="2">
    <source>
        <dbReference type="ARBA" id="ARBA00022438"/>
    </source>
</evidence>
<feature type="binding site" evidence="6">
    <location>
        <position position="201"/>
    </location>
    <ligand>
        <name>a divalent metal cation</name>
        <dbReference type="ChEBI" id="CHEBI:60240"/>
        <label>2</label>
        <note>catalytic</note>
    </ligand>
</feature>
<dbReference type="PRINTS" id="PR00599">
    <property type="entry name" value="MAPEPTIDASE"/>
</dbReference>
<dbReference type="EC" id="3.4.11.18" evidence="6 7"/>
<dbReference type="GO" id="GO:0046872">
    <property type="term" value="F:metal ion binding"/>
    <property type="evidence" value="ECO:0007669"/>
    <property type="project" value="UniProtKB-UniRule"/>
</dbReference>
<dbReference type="Proteomes" id="UP000199612">
    <property type="component" value="Unassembled WGS sequence"/>
</dbReference>
<keyword evidence="2 6" id="KW-0031">Aminopeptidase</keyword>
<comment type="catalytic activity">
    <reaction evidence="6 7">
        <text>Release of N-terminal amino acids, preferentially methionine, from peptides and arylamides.</text>
        <dbReference type="EC" id="3.4.11.18"/>
    </reaction>
</comment>
<feature type="binding site" evidence="6">
    <location>
        <position position="231"/>
    </location>
    <ligand>
        <name>a divalent metal cation</name>
        <dbReference type="ChEBI" id="CHEBI:60240"/>
        <label>2</label>
        <note>catalytic</note>
    </ligand>
</feature>
<dbReference type="Gene3D" id="3.90.230.10">
    <property type="entry name" value="Creatinase/methionine aminopeptidase superfamily"/>
    <property type="match status" value="1"/>
</dbReference>
<accession>A0A1I1FXB7</accession>
<keyword evidence="10" id="KW-1185">Reference proteome</keyword>
<keyword evidence="3 6" id="KW-0645">Protease</keyword>
<dbReference type="InterPro" id="IPR000994">
    <property type="entry name" value="Pept_M24"/>
</dbReference>
<dbReference type="AlphaFoldDB" id="A0A1I1FXB7"/>
<evidence type="ECO:0000256" key="6">
    <source>
        <dbReference type="HAMAP-Rule" id="MF_01974"/>
    </source>
</evidence>
<evidence type="ECO:0000256" key="5">
    <source>
        <dbReference type="ARBA" id="ARBA00022801"/>
    </source>
</evidence>
<evidence type="ECO:0000313" key="10">
    <source>
        <dbReference type="Proteomes" id="UP000199612"/>
    </source>
</evidence>
<evidence type="ECO:0000256" key="3">
    <source>
        <dbReference type="ARBA" id="ARBA00022670"/>
    </source>
</evidence>
<dbReference type="HAMAP" id="MF_01974">
    <property type="entry name" value="MetAP_1"/>
    <property type="match status" value="1"/>
</dbReference>
<dbReference type="STRING" id="753702.SAMN04488102_102208"/>
<dbReference type="GO" id="GO:0070006">
    <property type="term" value="F:metalloaminopeptidase activity"/>
    <property type="evidence" value="ECO:0007669"/>
    <property type="project" value="UniProtKB-UniRule"/>
</dbReference>
<feature type="binding site" evidence="6">
    <location>
        <position position="167"/>
    </location>
    <ligand>
        <name>a divalent metal cation</name>
        <dbReference type="ChEBI" id="CHEBI:60240"/>
        <label>2</label>
        <note>catalytic</note>
    </ligand>
</feature>
<keyword evidence="4 6" id="KW-0479">Metal-binding</keyword>
<dbReference type="GO" id="GO:0004239">
    <property type="term" value="F:initiator methionyl aminopeptidase activity"/>
    <property type="evidence" value="ECO:0007669"/>
    <property type="project" value="UniProtKB-UniRule"/>
</dbReference>
<feature type="domain" description="Peptidase M24" evidence="8">
    <location>
        <begin position="12"/>
        <end position="237"/>
    </location>
</feature>
<evidence type="ECO:0000313" key="9">
    <source>
        <dbReference type="EMBL" id="SFC01693.1"/>
    </source>
</evidence>
<keyword evidence="5 6" id="KW-0378">Hydrolase</keyword>
<feature type="binding site" evidence="6">
    <location>
        <position position="174"/>
    </location>
    <ligand>
        <name>substrate</name>
    </ligand>
</feature>